<sequence length="465" mass="52625">MCLRRTSVSSNIEGKTYFCTPMENYNVFMFLPATNKSHPLSDNSVFVLASRMDSFSMFADMSPGADSALSNMVAMLSIIEALGRAQSTIKLLSEKNDKHLFLAFFNGESFDYIGSSRMIWEMAKDEFPQPLKNGTEEQPALFHLSNIAFFLELNQLALSGDGRLFLHVDPLSYAKADVQRQVEHVSSQLMNFGDGMFIGYNKSIPLPPASLQSFLKARPDLPGLVITDHLYEFSNKFYNSFMDQPPRINQLKFARVVKHAGDAILNLIFLWLNNGVEQQMIPEIDIKMVDTLLKCLLHFPDWNCTSLRQIIDSLPGTYPMQRTYIGSSLNRIFATYFSSFFLGNEVKKDECKDDDGVVNILAYRSMKNPFTDDNSSHCIASTVMISPARSPAFDIEDYDWKSGTYSTWAESVWLRPRMRIFLMSSPSWHNTVFGIGLSIFLLSIFITYTVKNGADILFASNISEV</sequence>
<dbReference type="EMBL" id="UZAM01013169">
    <property type="protein sequence ID" value="VDP26016.1"/>
    <property type="molecule type" value="Genomic_DNA"/>
</dbReference>
<dbReference type="SUPFAM" id="SSF53187">
    <property type="entry name" value="Zn-dependent exopeptidases"/>
    <property type="match status" value="1"/>
</dbReference>
<dbReference type="Proteomes" id="UP000270296">
    <property type="component" value="Unassembled WGS sequence"/>
</dbReference>
<keyword evidence="1" id="KW-0472">Membrane</keyword>
<reference evidence="2 3" key="2">
    <citation type="submission" date="2018-11" db="EMBL/GenBank/DDBJ databases">
        <authorList>
            <consortium name="Pathogen Informatics"/>
        </authorList>
    </citation>
    <scope>NUCLEOTIDE SEQUENCE [LARGE SCALE GENOMIC DNA]</scope>
</reference>
<dbReference type="AlphaFoldDB" id="A0A183J1P1"/>
<gene>
    <name evidence="2" type="ORF">SBAD_LOCUS9789</name>
</gene>
<evidence type="ECO:0000313" key="2">
    <source>
        <dbReference type="EMBL" id="VDP26016.1"/>
    </source>
</evidence>
<dbReference type="OrthoDB" id="755951at2759"/>
<dbReference type="InterPro" id="IPR008710">
    <property type="entry name" value="Nicastrin"/>
</dbReference>
<keyword evidence="1" id="KW-1133">Transmembrane helix</keyword>
<dbReference type="GO" id="GO:0016485">
    <property type="term" value="P:protein processing"/>
    <property type="evidence" value="ECO:0007669"/>
    <property type="project" value="InterPro"/>
</dbReference>
<dbReference type="GO" id="GO:0007220">
    <property type="term" value="P:Notch receptor processing"/>
    <property type="evidence" value="ECO:0007669"/>
    <property type="project" value="TreeGrafter"/>
</dbReference>
<reference evidence="4" key="1">
    <citation type="submission" date="2016-06" db="UniProtKB">
        <authorList>
            <consortium name="WormBaseParasite"/>
        </authorList>
    </citation>
    <scope>IDENTIFICATION</scope>
</reference>
<protein>
    <submittedName>
        <fullName evidence="4">Nicastrin</fullName>
    </submittedName>
</protein>
<name>A0A183J1P1_9BILA</name>
<dbReference type="GO" id="GO:0005886">
    <property type="term" value="C:plasma membrane"/>
    <property type="evidence" value="ECO:0007669"/>
    <property type="project" value="TreeGrafter"/>
</dbReference>
<keyword evidence="3" id="KW-1185">Reference proteome</keyword>
<evidence type="ECO:0000313" key="4">
    <source>
        <dbReference type="WBParaSite" id="SBAD_0001013901-mRNA-1"/>
    </source>
</evidence>
<dbReference type="PANTHER" id="PTHR21092:SF0">
    <property type="entry name" value="NICASTRIN"/>
    <property type="match status" value="1"/>
</dbReference>
<proteinExistence type="predicted"/>
<evidence type="ECO:0000313" key="3">
    <source>
        <dbReference type="Proteomes" id="UP000270296"/>
    </source>
</evidence>
<dbReference type="PANTHER" id="PTHR21092">
    <property type="entry name" value="NICASTRIN"/>
    <property type="match status" value="1"/>
</dbReference>
<feature type="transmembrane region" description="Helical" evidence="1">
    <location>
        <begin position="428"/>
        <end position="450"/>
    </location>
</feature>
<accession>A0A183J1P1</accession>
<organism evidence="4">
    <name type="scientific">Soboliphyme baturini</name>
    <dbReference type="NCBI Taxonomy" id="241478"/>
    <lineage>
        <taxon>Eukaryota</taxon>
        <taxon>Metazoa</taxon>
        <taxon>Ecdysozoa</taxon>
        <taxon>Nematoda</taxon>
        <taxon>Enoplea</taxon>
        <taxon>Dorylaimia</taxon>
        <taxon>Dioctophymatida</taxon>
        <taxon>Dioctophymatoidea</taxon>
        <taxon>Soboliphymatidae</taxon>
        <taxon>Soboliphyme</taxon>
    </lineage>
</organism>
<dbReference type="Pfam" id="PF05450">
    <property type="entry name" value="Nicastrin"/>
    <property type="match status" value="1"/>
</dbReference>
<dbReference type="Gene3D" id="3.40.630.10">
    <property type="entry name" value="Zn peptidases"/>
    <property type="match status" value="1"/>
</dbReference>
<evidence type="ECO:0000256" key="1">
    <source>
        <dbReference type="SAM" id="Phobius"/>
    </source>
</evidence>
<dbReference type="WBParaSite" id="SBAD_0001013901-mRNA-1">
    <property type="protein sequence ID" value="SBAD_0001013901-mRNA-1"/>
    <property type="gene ID" value="SBAD_0001013901"/>
</dbReference>
<keyword evidence="1" id="KW-0812">Transmembrane</keyword>